<evidence type="ECO:0008006" key="3">
    <source>
        <dbReference type="Google" id="ProtNLM"/>
    </source>
</evidence>
<reference evidence="2" key="1">
    <citation type="journal article" date="2014" name="Front. Microbiol.">
        <title>High frequency of phylogenetically diverse reductive dehalogenase-homologous genes in deep subseafloor sedimentary metagenomes.</title>
        <authorList>
            <person name="Kawai M."/>
            <person name="Futagami T."/>
            <person name="Toyoda A."/>
            <person name="Takaki Y."/>
            <person name="Nishi S."/>
            <person name="Hori S."/>
            <person name="Arai W."/>
            <person name="Tsubouchi T."/>
            <person name="Morono Y."/>
            <person name="Uchiyama I."/>
            <person name="Ito T."/>
            <person name="Fujiyama A."/>
            <person name="Inagaki F."/>
            <person name="Takami H."/>
        </authorList>
    </citation>
    <scope>NUCLEOTIDE SEQUENCE</scope>
    <source>
        <strain evidence="2">Expedition CK06-06</strain>
    </source>
</reference>
<dbReference type="NCBIfam" id="NF037970">
    <property type="entry name" value="vanZ_1"/>
    <property type="match status" value="1"/>
</dbReference>
<organism evidence="2">
    <name type="scientific">marine sediment metagenome</name>
    <dbReference type="NCBI Taxonomy" id="412755"/>
    <lineage>
        <taxon>unclassified sequences</taxon>
        <taxon>metagenomes</taxon>
        <taxon>ecological metagenomes</taxon>
    </lineage>
</organism>
<evidence type="ECO:0000313" key="2">
    <source>
        <dbReference type="EMBL" id="GAG31705.1"/>
    </source>
</evidence>
<feature type="transmembrane region" description="Helical" evidence="1">
    <location>
        <begin position="44"/>
        <end position="62"/>
    </location>
</feature>
<keyword evidence="1" id="KW-0472">Membrane</keyword>
<dbReference type="AlphaFoldDB" id="X0WM26"/>
<sequence>SSSRKATRRILVFVGIIVIGYGALDELTQPLVGRTRDGYDLLADSLGMLVGMAIFLALRAFMLRRGANR</sequence>
<proteinExistence type="predicted"/>
<name>X0WM26_9ZZZZ</name>
<gene>
    <name evidence="2" type="ORF">S01H1_70211</name>
</gene>
<keyword evidence="1" id="KW-1133">Transmembrane helix</keyword>
<feature type="transmembrane region" description="Helical" evidence="1">
    <location>
        <begin position="7"/>
        <end position="24"/>
    </location>
</feature>
<dbReference type="EMBL" id="BARS01046675">
    <property type="protein sequence ID" value="GAG31705.1"/>
    <property type="molecule type" value="Genomic_DNA"/>
</dbReference>
<feature type="non-terminal residue" evidence="2">
    <location>
        <position position="1"/>
    </location>
</feature>
<comment type="caution">
    <text evidence="2">The sequence shown here is derived from an EMBL/GenBank/DDBJ whole genome shotgun (WGS) entry which is preliminary data.</text>
</comment>
<protein>
    <recommendedName>
        <fullName evidence="3">VanZ-like domain-containing protein</fullName>
    </recommendedName>
</protein>
<accession>X0WM26</accession>
<evidence type="ECO:0000256" key="1">
    <source>
        <dbReference type="SAM" id="Phobius"/>
    </source>
</evidence>
<keyword evidence="1" id="KW-0812">Transmembrane</keyword>